<dbReference type="AlphaFoldDB" id="A0A9N9JDA1"/>
<dbReference type="EMBL" id="CAJVQA010022919">
    <property type="protein sequence ID" value="CAG8776136.1"/>
    <property type="molecule type" value="Genomic_DNA"/>
</dbReference>
<dbReference type="InterPro" id="IPR004330">
    <property type="entry name" value="FAR1_DNA_bnd_dom"/>
</dbReference>
<evidence type="ECO:0000259" key="2">
    <source>
        <dbReference type="Pfam" id="PF03101"/>
    </source>
</evidence>
<keyword evidence="4" id="KW-1185">Reference proteome</keyword>
<evidence type="ECO:0000313" key="4">
    <source>
        <dbReference type="Proteomes" id="UP000789759"/>
    </source>
</evidence>
<proteinExistence type="predicted"/>
<comment type="caution">
    <text evidence="3">The sequence shown here is derived from an EMBL/GenBank/DDBJ whole genome shotgun (WGS) entry which is preliminary data.</text>
</comment>
<reference evidence="3" key="1">
    <citation type="submission" date="2021-06" db="EMBL/GenBank/DDBJ databases">
        <authorList>
            <person name="Kallberg Y."/>
            <person name="Tangrot J."/>
            <person name="Rosling A."/>
        </authorList>
    </citation>
    <scope>NUCLEOTIDE SEQUENCE</scope>
    <source>
        <strain evidence="3">FL966</strain>
    </source>
</reference>
<feature type="region of interest" description="Disordered" evidence="1">
    <location>
        <begin position="554"/>
        <end position="580"/>
    </location>
</feature>
<evidence type="ECO:0000313" key="3">
    <source>
        <dbReference type="EMBL" id="CAG8776136.1"/>
    </source>
</evidence>
<protein>
    <submittedName>
        <fullName evidence="3">4876_t:CDS:1</fullName>
    </submittedName>
</protein>
<dbReference type="PANTHER" id="PTHR47718">
    <property type="entry name" value="OS01G0519700 PROTEIN"/>
    <property type="match status" value="1"/>
</dbReference>
<organism evidence="3 4">
    <name type="scientific">Cetraspora pellucida</name>
    <dbReference type="NCBI Taxonomy" id="1433469"/>
    <lineage>
        <taxon>Eukaryota</taxon>
        <taxon>Fungi</taxon>
        <taxon>Fungi incertae sedis</taxon>
        <taxon>Mucoromycota</taxon>
        <taxon>Glomeromycotina</taxon>
        <taxon>Glomeromycetes</taxon>
        <taxon>Diversisporales</taxon>
        <taxon>Gigasporaceae</taxon>
        <taxon>Cetraspora</taxon>
    </lineage>
</organism>
<gene>
    <name evidence="3" type="ORF">CPELLU_LOCUS16129</name>
</gene>
<accession>A0A9N9JDA1</accession>
<name>A0A9N9JDA1_9GLOM</name>
<dbReference type="PANTHER" id="PTHR47718:SF7">
    <property type="entry name" value="PROTEIN FAR1-RELATED SEQUENCE"/>
    <property type="match status" value="1"/>
</dbReference>
<sequence length="580" mass="67374">MEGDFYSDSFSLLCFQYPCEYGEECSGYHPEIDNECLYKDAEIFDNTSVDARIVDEEGFTIRKRRRTLDPKDNTIIRHRTYECSYASAHEPQKAVLEEDRRDQESHMTGCSWHIIFAFPKSADKIQVNSIISEHNHEMNPLIAEIAPKFRKLTDEMLEKIKFWTIHGRMGIATQYNLLVASFPQKVINKKDLSNMIQRFKKQVKPDKNDAFLYSDADPALILSIRNNYPETWHLHCIFHIDLNLRKKLKGKLRDQFESFCSKFLVMHNSLCPNKFEAQWNTLINEYPDSKNYLIRTLYPCKSSWASYVINRNFTVRIQSTQRAEVCNKIIKDKLTRTSRLADVVEEIQKVFNNQSKKAILSEYKNEIPTRGMPSISDEYFPGLDTILKEYLTSQILQKQHDQIAQSLCYDVFLINDWQSLLEMTDDSYQQNIAREDDYDQPQSLFSSLLEKIPSDSVKEVWKAIRYSVQNSEPQPIILFNDGSHLCTCLLLINKGIPQGPKQKYGFGMGYAKKALDLAIQADRVEEFVSHLKDFIEDAKNDLFSTQDNASSLSIRDPLHVPHKGRQPNRYKSGGEPLRKA</sequence>
<dbReference type="Pfam" id="PF03101">
    <property type="entry name" value="FAR1"/>
    <property type="match status" value="1"/>
</dbReference>
<dbReference type="Proteomes" id="UP000789759">
    <property type="component" value="Unassembled WGS sequence"/>
</dbReference>
<feature type="domain" description="FAR1" evidence="2">
    <location>
        <begin position="57"/>
        <end position="140"/>
    </location>
</feature>
<evidence type="ECO:0000256" key="1">
    <source>
        <dbReference type="SAM" id="MobiDB-lite"/>
    </source>
</evidence>
<dbReference type="OrthoDB" id="2348750at2759"/>